<dbReference type="GO" id="GO:0019134">
    <property type="term" value="F:glucosamine-1-phosphate N-acetyltransferase activity"/>
    <property type="evidence" value="ECO:0007669"/>
    <property type="project" value="UniProtKB-EC"/>
</dbReference>
<evidence type="ECO:0000256" key="2">
    <source>
        <dbReference type="ARBA" id="ARBA00007947"/>
    </source>
</evidence>
<evidence type="ECO:0000256" key="5">
    <source>
        <dbReference type="ARBA" id="ARBA00023315"/>
    </source>
</evidence>
<evidence type="ECO:0000256" key="8">
    <source>
        <dbReference type="ARBA" id="ARBA00049628"/>
    </source>
</evidence>
<dbReference type="Gene3D" id="3.90.550.10">
    <property type="entry name" value="Spore Coat Polysaccharide Biosynthesis Protein SpsA, Chain A"/>
    <property type="match status" value="1"/>
</dbReference>
<dbReference type="GO" id="GO:0003977">
    <property type="term" value="F:UDP-N-acetylglucosamine diphosphorylase activity"/>
    <property type="evidence" value="ECO:0007669"/>
    <property type="project" value="UniProtKB-EC"/>
</dbReference>
<gene>
    <name evidence="10" type="ORF">COX83_04810</name>
</gene>
<evidence type="ECO:0000256" key="1">
    <source>
        <dbReference type="ARBA" id="ARBA00007707"/>
    </source>
</evidence>
<evidence type="ECO:0000256" key="3">
    <source>
        <dbReference type="ARBA" id="ARBA00022679"/>
    </source>
</evidence>
<sequence length="247" mass="27462">MKHLSPKTGVVILAAGHGTRMKSEIPKVMHELHGKPMIGHMVDAVISSGVTPKPVVVVSLQSDLIRAYFGNRVEYAIQEKQLGTAHATAAAEEALKNVDRVLVLYGDLPLLSAKTIENFTKFSSDHIVMGTTTVLNFDEERKTFFSFGRVIRNEEGAVINIREKKDCSTAELTIKELNTGLYSFPASWLFVHVKKAENNNAQQEYYLTDVIFMAMKEGIPIDTVDIPEKESFGISSQEDLKIAQTFM</sequence>
<dbReference type="InterPro" id="IPR029044">
    <property type="entry name" value="Nucleotide-diphossugar_trans"/>
</dbReference>
<organism evidence="10 11">
    <name type="scientific">Candidatus Magasanikbacteria bacterium CG_4_10_14_0_2_um_filter_41_31</name>
    <dbReference type="NCBI Taxonomy" id="1974639"/>
    <lineage>
        <taxon>Bacteria</taxon>
        <taxon>Candidatus Magasanikiibacteriota</taxon>
    </lineage>
</organism>
<dbReference type="Proteomes" id="UP000230078">
    <property type="component" value="Unassembled WGS sequence"/>
</dbReference>
<keyword evidence="3" id="KW-0808">Transferase</keyword>
<accession>A0A2M7V1Q2</accession>
<dbReference type="Pfam" id="PF12804">
    <property type="entry name" value="NTP_transf_3"/>
    <property type="match status" value="1"/>
</dbReference>
<reference evidence="11" key="1">
    <citation type="submission" date="2017-09" db="EMBL/GenBank/DDBJ databases">
        <title>Depth-based differentiation of microbial function through sediment-hosted aquifers and enrichment of novel symbionts in the deep terrestrial subsurface.</title>
        <authorList>
            <person name="Probst A.J."/>
            <person name="Ladd B."/>
            <person name="Jarett J.K."/>
            <person name="Geller-Mcgrath D.E."/>
            <person name="Sieber C.M.K."/>
            <person name="Emerson J.B."/>
            <person name="Anantharaman K."/>
            <person name="Thomas B.C."/>
            <person name="Malmstrom R."/>
            <person name="Stieglmeier M."/>
            <person name="Klingl A."/>
            <person name="Woyke T."/>
            <person name="Ryan C.M."/>
            <person name="Banfield J.F."/>
        </authorList>
    </citation>
    <scope>NUCLEOTIDE SEQUENCE [LARGE SCALE GENOMIC DNA]</scope>
</reference>
<protein>
    <recommendedName>
        <fullName evidence="9">MobA-like NTP transferase domain-containing protein</fullName>
    </recommendedName>
</protein>
<evidence type="ECO:0000256" key="7">
    <source>
        <dbReference type="ARBA" id="ARBA00048493"/>
    </source>
</evidence>
<comment type="similarity">
    <text evidence="1">In the C-terminal section; belongs to the transferase hexapeptide repeat family.</text>
</comment>
<evidence type="ECO:0000313" key="10">
    <source>
        <dbReference type="EMBL" id="PIZ92243.1"/>
    </source>
</evidence>
<dbReference type="PANTHER" id="PTHR43584:SF3">
    <property type="entry name" value="BIFUNCTIONAL PROTEIN GLMU"/>
    <property type="match status" value="1"/>
</dbReference>
<dbReference type="EMBL" id="PFPI01000064">
    <property type="protein sequence ID" value="PIZ92243.1"/>
    <property type="molecule type" value="Genomic_DNA"/>
</dbReference>
<dbReference type="PANTHER" id="PTHR43584">
    <property type="entry name" value="NUCLEOTIDYL TRANSFERASE"/>
    <property type="match status" value="1"/>
</dbReference>
<keyword evidence="4" id="KW-0548">Nucleotidyltransferase</keyword>
<keyword evidence="5" id="KW-0012">Acyltransferase</keyword>
<evidence type="ECO:0000313" key="11">
    <source>
        <dbReference type="Proteomes" id="UP000230078"/>
    </source>
</evidence>
<comment type="catalytic activity">
    <reaction evidence="7">
        <text>N-acetyl-alpha-D-glucosamine 1-phosphate + UTP + H(+) = UDP-N-acetyl-alpha-D-glucosamine + diphosphate</text>
        <dbReference type="Rhea" id="RHEA:13509"/>
        <dbReference type="ChEBI" id="CHEBI:15378"/>
        <dbReference type="ChEBI" id="CHEBI:33019"/>
        <dbReference type="ChEBI" id="CHEBI:46398"/>
        <dbReference type="ChEBI" id="CHEBI:57705"/>
        <dbReference type="ChEBI" id="CHEBI:57776"/>
        <dbReference type="EC" id="2.7.7.23"/>
    </reaction>
</comment>
<name>A0A2M7V1Q2_9BACT</name>
<comment type="caution">
    <text evidence="10">The sequence shown here is derived from an EMBL/GenBank/DDBJ whole genome shotgun (WGS) entry which is preliminary data.</text>
</comment>
<evidence type="ECO:0000259" key="9">
    <source>
        <dbReference type="Pfam" id="PF12804"/>
    </source>
</evidence>
<dbReference type="InterPro" id="IPR025877">
    <property type="entry name" value="MobA-like_NTP_Trfase"/>
</dbReference>
<proteinExistence type="inferred from homology"/>
<comment type="catalytic activity">
    <reaction evidence="6">
        <text>alpha-D-glucosamine 1-phosphate + acetyl-CoA = N-acetyl-alpha-D-glucosamine 1-phosphate + CoA + H(+)</text>
        <dbReference type="Rhea" id="RHEA:13725"/>
        <dbReference type="ChEBI" id="CHEBI:15378"/>
        <dbReference type="ChEBI" id="CHEBI:57287"/>
        <dbReference type="ChEBI" id="CHEBI:57288"/>
        <dbReference type="ChEBI" id="CHEBI:57776"/>
        <dbReference type="ChEBI" id="CHEBI:58516"/>
        <dbReference type="EC" id="2.3.1.157"/>
    </reaction>
</comment>
<comment type="similarity">
    <text evidence="2">In the N-terminal section; belongs to the N-acetylglucosamine-1-phosphate uridyltransferase family.</text>
</comment>
<evidence type="ECO:0000256" key="6">
    <source>
        <dbReference type="ARBA" id="ARBA00048247"/>
    </source>
</evidence>
<dbReference type="AlphaFoldDB" id="A0A2M7V1Q2"/>
<dbReference type="SUPFAM" id="SSF53448">
    <property type="entry name" value="Nucleotide-diphospho-sugar transferases"/>
    <property type="match status" value="1"/>
</dbReference>
<comment type="function">
    <text evidence="8">Catalyzes the last two sequential reactions in the de novo biosynthetic pathway for UDP-N-acetylglucosamine (UDP-GlcNAc). The C-terminal domain catalyzes the transfer of acetyl group from acetyl coenzyme A to glucosamine-1-phosphate (GlcN-1-P) to produce N-acetylglucosamine-1-phosphate (GlcNAc-1-P), which is converted into UDP-GlcNAc by the transfer of uridine 5-monophosphate (from uridine 5-triphosphate), a reaction catalyzed by the N-terminal domain.</text>
</comment>
<dbReference type="InterPro" id="IPR050065">
    <property type="entry name" value="GlmU-like"/>
</dbReference>
<feature type="domain" description="MobA-like NTP transferase" evidence="9">
    <location>
        <begin position="10"/>
        <end position="122"/>
    </location>
</feature>
<evidence type="ECO:0000256" key="4">
    <source>
        <dbReference type="ARBA" id="ARBA00022695"/>
    </source>
</evidence>